<reference evidence="2 3" key="1">
    <citation type="submission" date="2020-06" db="EMBL/GenBank/DDBJ databases">
        <title>Transcriptomic and genomic resources for Thalictrum thalictroides and T. hernandezii: Facilitating candidate gene discovery in an emerging model plant lineage.</title>
        <authorList>
            <person name="Arias T."/>
            <person name="Riano-Pachon D.M."/>
            <person name="Di Stilio V.S."/>
        </authorList>
    </citation>
    <scope>NUCLEOTIDE SEQUENCE [LARGE SCALE GENOMIC DNA]</scope>
    <source>
        <strain evidence="3">cv. WT478/WT964</strain>
        <tissue evidence="2">Leaves</tissue>
    </source>
</reference>
<feature type="region of interest" description="Disordered" evidence="1">
    <location>
        <begin position="150"/>
        <end position="181"/>
    </location>
</feature>
<feature type="compositionally biased region" description="Basic and acidic residues" evidence="1">
    <location>
        <begin position="156"/>
        <end position="178"/>
    </location>
</feature>
<sequence>MCHNTFLVVDLEDSYGLQDLKRSYLAVDSCNSVDGPRRVRFKSNEDAAQLLSENNYSQKHDTTSVAAEKINDLGGAQIIVEGGGSDHNAKDLVPEQQNGPDHSAVIVNSDLRGTTSDDINHALQSETSNLPEANGTDEFSLQPEIMQVKKSSLPHHPSDLKSDDGIQPQEDHAKEKEMNGLNDKVVANGFSLRENAESSVGTSKEEAHNQTSDVKFEISCELLSETMLEIPTNEEIDSTASGSLNNSRRSKDLLQTESESASTPGKRRMSARIEKQGVKKAGTYNRRGRGGGK</sequence>
<accession>A0A7J6WUJ3</accession>
<feature type="compositionally biased region" description="Polar residues" evidence="1">
    <location>
        <begin position="238"/>
        <end position="248"/>
    </location>
</feature>
<dbReference type="Proteomes" id="UP000554482">
    <property type="component" value="Unassembled WGS sequence"/>
</dbReference>
<evidence type="ECO:0000256" key="1">
    <source>
        <dbReference type="SAM" id="MobiDB-lite"/>
    </source>
</evidence>
<proteinExistence type="predicted"/>
<protein>
    <submittedName>
        <fullName evidence="2">Uncharacterized protein</fullName>
    </submittedName>
</protein>
<feature type="region of interest" description="Disordered" evidence="1">
    <location>
        <begin position="231"/>
        <end position="293"/>
    </location>
</feature>
<gene>
    <name evidence="2" type="ORF">FRX31_009845</name>
</gene>
<organism evidence="2 3">
    <name type="scientific">Thalictrum thalictroides</name>
    <name type="common">Rue-anemone</name>
    <name type="synonym">Anemone thalictroides</name>
    <dbReference type="NCBI Taxonomy" id="46969"/>
    <lineage>
        <taxon>Eukaryota</taxon>
        <taxon>Viridiplantae</taxon>
        <taxon>Streptophyta</taxon>
        <taxon>Embryophyta</taxon>
        <taxon>Tracheophyta</taxon>
        <taxon>Spermatophyta</taxon>
        <taxon>Magnoliopsida</taxon>
        <taxon>Ranunculales</taxon>
        <taxon>Ranunculaceae</taxon>
        <taxon>Thalictroideae</taxon>
        <taxon>Thalictrum</taxon>
    </lineage>
</organism>
<dbReference type="EMBL" id="JABWDY010010608">
    <property type="protein sequence ID" value="KAF5200567.1"/>
    <property type="molecule type" value="Genomic_DNA"/>
</dbReference>
<dbReference type="AlphaFoldDB" id="A0A7J6WUJ3"/>
<name>A0A7J6WUJ3_THATH</name>
<dbReference type="OrthoDB" id="666185at2759"/>
<evidence type="ECO:0000313" key="2">
    <source>
        <dbReference type="EMBL" id="KAF5200567.1"/>
    </source>
</evidence>
<evidence type="ECO:0000313" key="3">
    <source>
        <dbReference type="Proteomes" id="UP000554482"/>
    </source>
</evidence>
<keyword evidence="3" id="KW-1185">Reference proteome</keyword>
<comment type="caution">
    <text evidence="2">The sequence shown here is derived from an EMBL/GenBank/DDBJ whole genome shotgun (WGS) entry which is preliminary data.</text>
</comment>